<comment type="caution">
    <text evidence="2">The sequence shown here is derived from an EMBL/GenBank/DDBJ whole genome shotgun (WGS) entry which is preliminary data.</text>
</comment>
<dbReference type="Proteomes" id="UP001208570">
    <property type="component" value="Unassembled WGS sequence"/>
</dbReference>
<sequence>MEVGLEGCLDMLMLCACCLFICTLKSTLPVPDILSISIQIPYYTNLRKLCRYYNMFESISFVMYNVEYILFSSYVVWRNDLLIHTMLLDGFIFLE</sequence>
<accession>A0AAD9JEZ8</accession>
<evidence type="ECO:0000313" key="2">
    <source>
        <dbReference type="EMBL" id="KAK2151160.1"/>
    </source>
</evidence>
<evidence type="ECO:0000256" key="1">
    <source>
        <dbReference type="SAM" id="SignalP"/>
    </source>
</evidence>
<organism evidence="2 3">
    <name type="scientific">Paralvinella palmiformis</name>
    <dbReference type="NCBI Taxonomy" id="53620"/>
    <lineage>
        <taxon>Eukaryota</taxon>
        <taxon>Metazoa</taxon>
        <taxon>Spiralia</taxon>
        <taxon>Lophotrochozoa</taxon>
        <taxon>Annelida</taxon>
        <taxon>Polychaeta</taxon>
        <taxon>Sedentaria</taxon>
        <taxon>Canalipalpata</taxon>
        <taxon>Terebellida</taxon>
        <taxon>Terebelliformia</taxon>
        <taxon>Alvinellidae</taxon>
        <taxon>Paralvinella</taxon>
    </lineage>
</organism>
<dbReference type="AlphaFoldDB" id="A0AAD9JEZ8"/>
<feature type="signal peptide" evidence="1">
    <location>
        <begin position="1"/>
        <end position="29"/>
    </location>
</feature>
<feature type="chain" id="PRO_5042138518" evidence="1">
    <location>
        <begin position="30"/>
        <end position="95"/>
    </location>
</feature>
<evidence type="ECO:0000313" key="3">
    <source>
        <dbReference type="Proteomes" id="UP001208570"/>
    </source>
</evidence>
<proteinExistence type="predicted"/>
<gene>
    <name evidence="2" type="ORF">LSH36_374g06000</name>
</gene>
<reference evidence="2" key="1">
    <citation type="journal article" date="2023" name="Mol. Biol. Evol.">
        <title>Third-Generation Sequencing Reveals the Adaptive Role of the Epigenome in Three Deep-Sea Polychaetes.</title>
        <authorList>
            <person name="Perez M."/>
            <person name="Aroh O."/>
            <person name="Sun Y."/>
            <person name="Lan Y."/>
            <person name="Juniper S.K."/>
            <person name="Young C.R."/>
            <person name="Angers B."/>
            <person name="Qian P.Y."/>
        </authorList>
    </citation>
    <scope>NUCLEOTIDE SEQUENCE</scope>
    <source>
        <strain evidence="2">P08H-3</strain>
    </source>
</reference>
<dbReference type="EMBL" id="JAODUP010000374">
    <property type="protein sequence ID" value="KAK2151160.1"/>
    <property type="molecule type" value="Genomic_DNA"/>
</dbReference>
<name>A0AAD9JEZ8_9ANNE</name>
<protein>
    <submittedName>
        <fullName evidence="2">Uncharacterized protein</fullName>
    </submittedName>
</protein>
<keyword evidence="1" id="KW-0732">Signal</keyword>
<keyword evidence="3" id="KW-1185">Reference proteome</keyword>